<evidence type="ECO:0008006" key="3">
    <source>
        <dbReference type="Google" id="ProtNLM"/>
    </source>
</evidence>
<comment type="caution">
    <text evidence="1">The sequence shown here is derived from an EMBL/GenBank/DDBJ whole genome shotgun (WGS) entry which is preliminary data.</text>
</comment>
<dbReference type="SUPFAM" id="SSF53383">
    <property type="entry name" value="PLP-dependent transferases"/>
    <property type="match status" value="1"/>
</dbReference>
<evidence type="ECO:0000313" key="2">
    <source>
        <dbReference type="Proteomes" id="UP000017133"/>
    </source>
</evidence>
<gene>
    <name evidence="1" type="ORF">O185_03330</name>
</gene>
<reference evidence="1 2" key="1">
    <citation type="submission" date="2013-10" db="EMBL/GenBank/DDBJ databases">
        <title>Whole Genome Shotgun Sequence of Photorhabdus temperata J3.</title>
        <authorList>
            <person name="Park G.-S."/>
            <person name="Hong S.-J."/>
            <person name="Shin J.-H."/>
        </authorList>
    </citation>
    <scope>NUCLEOTIDE SEQUENCE [LARGE SCALE GENOMIC DNA]</scope>
    <source>
        <strain evidence="1 2">J3</strain>
    </source>
</reference>
<dbReference type="InterPro" id="IPR015422">
    <property type="entry name" value="PyrdxlP-dep_Trfase_small"/>
</dbReference>
<dbReference type="Proteomes" id="UP000017133">
    <property type="component" value="Unassembled WGS sequence"/>
</dbReference>
<proteinExistence type="predicted"/>
<accession>U7R3D5</accession>
<sequence>MTNHKGYLIWPGLNHLAARLKRKNVTNQFKLRRISANRAPSHVLKAIGVSDAQAQASVRFGLGRFNIEDEIRYVCLRLEKAVNKLRSMVPKSFGTR</sequence>
<organism evidence="1 2">
    <name type="scientific">Photorhabdus temperata J3</name>
    <dbReference type="NCBI Taxonomy" id="1389415"/>
    <lineage>
        <taxon>Bacteria</taxon>
        <taxon>Pseudomonadati</taxon>
        <taxon>Pseudomonadota</taxon>
        <taxon>Gammaproteobacteria</taxon>
        <taxon>Enterobacterales</taxon>
        <taxon>Morganellaceae</taxon>
        <taxon>Photorhabdus</taxon>
    </lineage>
</organism>
<dbReference type="AlphaFoldDB" id="U7R3D5"/>
<dbReference type="EMBL" id="AXDT01000029">
    <property type="protein sequence ID" value="ERT14408.1"/>
    <property type="molecule type" value="Genomic_DNA"/>
</dbReference>
<keyword evidence="2" id="KW-1185">Reference proteome</keyword>
<protein>
    <recommendedName>
        <fullName evidence="3">Cysteine desulfurase</fullName>
    </recommendedName>
</protein>
<name>U7R3D5_PHOTE</name>
<dbReference type="InterPro" id="IPR015424">
    <property type="entry name" value="PyrdxlP-dep_Trfase"/>
</dbReference>
<evidence type="ECO:0000313" key="1">
    <source>
        <dbReference type="EMBL" id="ERT14408.1"/>
    </source>
</evidence>
<dbReference type="Gene3D" id="3.90.1150.10">
    <property type="entry name" value="Aspartate Aminotransferase, domain 1"/>
    <property type="match status" value="1"/>
</dbReference>